<comment type="caution">
    <text evidence="1">The sequence shown here is derived from an EMBL/GenBank/DDBJ whole genome shotgun (WGS) entry which is preliminary data.</text>
</comment>
<sequence>MVTSSADRRRARSERATEVFGKNADAALDALALVDFAWHDCYGESAPSDTVMEDIWEVSDGNLAQFVRAAHLAVIDFRDLRVWADDHRERN</sequence>
<keyword evidence="2" id="KW-1185">Reference proteome</keyword>
<dbReference type="EMBL" id="JBHSKD010000019">
    <property type="protein sequence ID" value="MFC5178183.1"/>
    <property type="molecule type" value="Genomic_DNA"/>
</dbReference>
<proteinExistence type="predicted"/>
<name>A0ABW0BLW0_9ACTN</name>
<evidence type="ECO:0000313" key="2">
    <source>
        <dbReference type="Proteomes" id="UP001596087"/>
    </source>
</evidence>
<organism evidence="1 2">
    <name type="scientific">Nocardioides taihuensis</name>
    <dbReference type="NCBI Taxonomy" id="1835606"/>
    <lineage>
        <taxon>Bacteria</taxon>
        <taxon>Bacillati</taxon>
        <taxon>Actinomycetota</taxon>
        <taxon>Actinomycetes</taxon>
        <taxon>Propionibacteriales</taxon>
        <taxon>Nocardioidaceae</taxon>
        <taxon>Nocardioides</taxon>
    </lineage>
</organism>
<reference evidence="2" key="1">
    <citation type="journal article" date="2019" name="Int. J. Syst. Evol. Microbiol.">
        <title>The Global Catalogue of Microorganisms (GCM) 10K type strain sequencing project: providing services to taxonomists for standard genome sequencing and annotation.</title>
        <authorList>
            <consortium name="The Broad Institute Genomics Platform"/>
            <consortium name="The Broad Institute Genome Sequencing Center for Infectious Disease"/>
            <person name="Wu L."/>
            <person name="Ma J."/>
        </authorList>
    </citation>
    <scope>NUCLEOTIDE SEQUENCE [LARGE SCALE GENOMIC DNA]</scope>
    <source>
        <strain evidence="2">DFY41</strain>
    </source>
</reference>
<accession>A0ABW0BLW0</accession>
<protein>
    <submittedName>
        <fullName evidence="1">Uncharacterized protein</fullName>
    </submittedName>
</protein>
<evidence type="ECO:0000313" key="1">
    <source>
        <dbReference type="EMBL" id="MFC5178183.1"/>
    </source>
</evidence>
<gene>
    <name evidence="1" type="ORF">ACFPGP_16000</name>
</gene>
<dbReference type="Proteomes" id="UP001596087">
    <property type="component" value="Unassembled WGS sequence"/>
</dbReference>
<dbReference type="RefSeq" id="WP_378591757.1">
    <property type="nucleotide sequence ID" value="NZ_JBHSKD010000019.1"/>
</dbReference>